<dbReference type="RefSeq" id="WP_012448850.1">
    <property type="nucleotide sequence ID" value="NC_010718.1"/>
</dbReference>
<evidence type="ECO:0000313" key="1">
    <source>
        <dbReference type="EMBL" id="ACB86004.1"/>
    </source>
</evidence>
<dbReference type="HOGENOM" id="CLU_214441_0_0_9"/>
<reference evidence="1 2" key="2">
    <citation type="journal article" date="2011" name="J. Bacteriol.">
        <title>Complete genome sequence of the anaerobic, halophilic alkalithermophile Natranaerobius thermophilus JW/NM-WN-LF.</title>
        <authorList>
            <person name="Zhao B."/>
            <person name="Mesbah N.M."/>
            <person name="Dalin E."/>
            <person name="Goodwin L."/>
            <person name="Nolan M."/>
            <person name="Pitluck S."/>
            <person name="Chertkov O."/>
            <person name="Brettin T.S."/>
            <person name="Han J."/>
            <person name="Larimer F.W."/>
            <person name="Land M.L."/>
            <person name="Hauser L."/>
            <person name="Kyrpides N."/>
            <person name="Wiegel J."/>
        </authorList>
    </citation>
    <scope>NUCLEOTIDE SEQUENCE [LARGE SCALE GENOMIC DNA]</scope>
    <source>
        <strain evidence="2">ATCC BAA-1301 / DSM 18059 / JW/NM-WN-LF</strain>
    </source>
</reference>
<dbReference type="Proteomes" id="UP000001683">
    <property type="component" value="Chromosome"/>
</dbReference>
<dbReference type="InParanoid" id="B2A0X0"/>
<name>B2A0X0_NATTJ</name>
<dbReference type="EMBL" id="CP001034">
    <property type="protein sequence ID" value="ACB86004.1"/>
    <property type="molecule type" value="Genomic_DNA"/>
</dbReference>
<evidence type="ECO:0000313" key="2">
    <source>
        <dbReference type="Proteomes" id="UP000001683"/>
    </source>
</evidence>
<organism evidence="1 2">
    <name type="scientific">Natranaerobius thermophilus (strain ATCC BAA-1301 / DSM 18059 / JW/NM-WN-LF)</name>
    <dbReference type="NCBI Taxonomy" id="457570"/>
    <lineage>
        <taxon>Bacteria</taxon>
        <taxon>Bacillati</taxon>
        <taxon>Bacillota</taxon>
        <taxon>Clostridia</taxon>
        <taxon>Natranaerobiales</taxon>
        <taxon>Natranaerobiaceae</taxon>
        <taxon>Natranaerobius</taxon>
    </lineage>
</organism>
<proteinExistence type="predicted"/>
<dbReference type="KEGG" id="nth:Nther_2439"/>
<accession>B2A0X0</accession>
<gene>
    <name evidence="1" type="ordered locus">Nther_2439</name>
</gene>
<keyword evidence="2" id="KW-1185">Reference proteome</keyword>
<dbReference type="STRING" id="457570.Nther_2439"/>
<dbReference type="AlphaFoldDB" id="B2A0X0"/>
<sequence>MQMLVEGTELEHDTECFINCGCQYEGCEQCNECGEQCVGELCKAAQVSPYDD</sequence>
<protein>
    <submittedName>
        <fullName evidence="1">Uncharacterized protein</fullName>
    </submittedName>
</protein>
<reference evidence="1 2" key="1">
    <citation type="submission" date="2008-04" db="EMBL/GenBank/DDBJ databases">
        <title>Complete sequence of chromosome of Natranaerobius thermophilus JW/NM-WN-LF.</title>
        <authorList>
            <consortium name="US DOE Joint Genome Institute"/>
            <person name="Copeland A."/>
            <person name="Lucas S."/>
            <person name="Lapidus A."/>
            <person name="Glavina del Rio T."/>
            <person name="Dalin E."/>
            <person name="Tice H."/>
            <person name="Bruce D."/>
            <person name="Goodwin L."/>
            <person name="Pitluck S."/>
            <person name="Chertkov O."/>
            <person name="Brettin T."/>
            <person name="Detter J.C."/>
            <person name="Han C."/>
            <person name="Kuske C.R."/>
            <person name="Schmutz J."/>
            <person name="Larimer F."/>
            <person name="Land M."/>
            <person name="Hauser L."/>
            <person name="Kyrpides N."/>
            <person name="Lykidis A."/>
            <person name="Mesbah N.M."/>
            <person name="Wiegel J."/>
        </authorList>
    </citation>
    <scope>NUCLEOTIDE SEQUENCE [LARGE SCALE GENOMIC DNA]</scope>
    <source>
        <strain evidence="2">ATCC BAA-1301 / DSM 18059 / JW/NM-WN-LF</strain>
    </source>
</reference>